<accession>A0A1J6I4P3</accession>
<evidence type="ECO:0000256" key="1">
    <source>
        <dbReference type="ARBA" id="ARBA00022679"/>
    </source>
</evidence>
<dbReference type="GO" id="GO:0005634">
    <property type="term" value="C:nucleus"/>
    <property type="evidence" value="ECO:0007669"/>
    <property type="project" value="TreeGrafter"/>
</dbReference>
<dbReference type="InterPro" id="IPR050339">
    <property type="entry name" value="CC_SR_Kinase"/>
</dbReference>
<evidence type="ECO:0000256" key="3">
    <source>
        <dbReference type="ARBA" id="ARBA00022777"/>
    </source>
</evidence>
<dbReference type="STRING" id="49451.A0A1J6I4P3"/>
<dbReference type="Gramene" id="OIT00006">
    <property type="protein sequence ID" value="OIT00006"/>
    <property type="gene ID" value="A4A49_01456"/>
</dbReference>
<dbReference type="AlphaFoldDB" id="A0A1J6I4P3"/>
<dbReference type="InterPro" id="IPR017441">
    <property type="entry name" value="Protein_kinase_ATP_BS"/>
</dbReference>
<dbReference type="PANTHER" id="PTHR11042:SF136">
    <property type="entry name" value="EIF-2-ALPHA KINASE GCN2"/>
    <property type="match status" value="1"/>
</dbReference>
<name>A0A1J6I4P3_NICAT</name>
<evidence type="ECO:0000259" key="6">
    <source>
        <dbReference type="PROSITE" id="PS50011"/>
    </source>
</evidence>
<dbReference type="SUPFAM" id="SSF56112">
    <property type="entry name" value="Protein kinase-like (PK-like)"/>
    <property type="match status" value="1"/>
</dbReference>
<dbReference type="InterPro" id="IPR011009">
    <property type="entry name" value="Kinase-like_dom_sf"/>
</dbReference>
<protein>
    <submittedName>
        <fullName evidence="7">Eif-2-alpha kinase gcn2</fullName>
    </submittedName>
</protein>
<dbReference type="SMR" id="A0A1J6I4P3"/>
<keyword evidence="2 5" id="KW-0547">Nucleotide-binding</keyword>
<dbReference type="Gene3D" id="3.30.200.20">
    <property type="entry name" value="Phosphorylase Kinase, domain 1"/>
    <property type="match status" value="1"/>
</dbReference>
<keyword evidence="3 7" id="KW-0418">Kinase</keyword>
<dbReference type="Proteomes" id="UP000187609">
    <property type="component" value="Unassembled WGS sequence"/>
</dbReference>
<evidence type="ECO:0000313" key="7">
    <source>
        <dbReference type="EMBL" id="OIT00006.1"/>
    </source>
</evidence>
<feature type="non-terminal residue" evidence="7">
    <location>
        <position position="1"/>
    </location>
</feature>
<dbReference type="GO" id="GO:0005524">
    <property type="term" value="F:ATP binding"/>
    <property type="evidence" value="ECO:0007669"/>
    <property type="project" value="UniProtKB-UniRule"/>
</dbReference>
<dbReference type="EMBL" id="MJEQ01037189">
    <property type="protein sequence ID" value="OIT00006.1"/>
    <property type="molecule type" value="Genomic_DNA"/>
</dbReference>
<dbReference type="PROSITE" id="PS00107">
    <property type="entry name" value="PROTEIN_KINASE_ATP"/>
    <property type="match status" value="1"/>
</dbReference>
<dbReference type="PANTHER" id="PTHR11042">
    <property type="entry name" value="EUKARYOTIC TRANSLATION INITIATION FACTOR 2-ALPHA KINASE EIF2-ALPHA KINASE -RELATED"/>
    <property type="match status" value="1"/>
</dbReference>
<evidence type="ECO:0000256" key="5">
    <source>
        <dbReference type="PROSITE-ProRule" id="PRU10141"/>
    </source>
</evidence>
<evidence type="ECO:0000313" key="8">
    <source>
        <dbReference type="Proteomes" id="UP000187609"/>
    </source>
</evidence>
<evidence type="ECO:0000256" key="2">
    <source>
        <dbReference type="ARBA" id="ARBA00022741"/>
    </source>
</evidence>
<reference evidence="7" key="1">
    <citation type="submission" date="2016-11" db="EMBL/GenBank/DDBJ databases">
        <title>The genome of Nicotiana attenuata.</title>
        <authorList>
            <person name="Xu S."/>
            <person name="Brockmoeller T."/>
            <person name="Gaquerel E."/>
            <person name="Navarro A."/>
            <person name="Kuhl H."/>
            <person name="Gase K."/>
            <person name="Ling Z."/>
            <person name="Zhou W."/>
            <person name="Kreitzer C."/>
            <person name="Stanke M."/>
            <person name="Tang H."/>
            <person name="Lyons E."/>
            <person name="Pandey P."/>
            <person name="Pandey S.P."/>
            <person name="Timmermann B."/>
            <person name="Baldwin I.T."/>
        </authorList>
    </citation>
    <scope>NUCLEOTIDE SEQUENCE [LARGE SCALE GENOMIC DNA]</scope>
    <source>
        <strain evidence="7">UT</strain>
    </source>
</reference>
<evidence type="ECO:0000256" key="4">
    <source>
        <dbReference type="ARBA" id="ARBA00022840"/>
    </source>
</evidence>
<gene>
    <name evidence="7" type="primary">GCN2_2</name>
    <name evidence="7" type="ORF">A4A49_01456</name>
</gene>
<sequence>CTFSPWRKYSLNASSTSFKTLKKALTVTTSLVSDQRPIIMGRYTEDFEEKELLGKGGFAVVYQCKHRLDESLYAVKKIPFNDQQLQEKLREVKILAVVQHSRVLRYHQGFRIKSTKALKEISTGNGGRFVNAPKPISGK</sequence>
<dbReference type="InterPro" id="IPR000719">
    <property type="entry name" value="Prot_kinase_dom"/>
</dbReference>
<keyword evidence="4 5" id="KW-0067">ATP-binding</keyword>
<feature type="binding site" evidence="5">
    <location>
        <position position="77"/>
    </location>
    <ligand>
        <name>ATP</name>
        <dbReference type="ChEBI" id="CHEBI:30616"/>
    </ligand>
</feature>
<keyword evidence="8" id="KW-1185">Reference proteome</keyword>
<dbReference type="PROSITE" id="PS50011">
    <property type="entry name" value="PROTEIN_KINASE_DOM"/>
    <property type="match status" value="1"/>
</dbReference>
<dbReference type="GO" id="GO:0004694">
    <property type="term" value="F:eukaryotic translation initiation factor 2alpha kinase activity"/>
    <property type="evidence" value="ECO:0007669"/>
    <property type="project" value="TreeGrafter"/>
</dbReference>
<keyword evidence="1" id="KW-0808">Transferase</keyword>
<dbReference type="GO" id="GO:0005829">
    <property type="term" value="C:cytosol"/>
    <property type="evidence" value="ECO:0007669"/>
    <property type="project" value="TreeGrafter"/>
</dbReference>
<proteinExistence type="predicted"/>
<dbReference type="Pfam" id="PF00069">
    <property type="entry name" value="Pkinase"/>
    <property type="match status" value="1"/>
</dbReference>
<organism evidence="7 8">
    <name type="scientific">Nicotiana attenuata</name>
    <name type="common">Coyote tobacco</name>
    <dbReference type="NCBI Taxonomy" id="49451"/>
    <lineage>
        <taxon>Eukaryota</taxon>
        <taxon>Viridiplantae</taxon>
        <taxon>Streptophyta</taxon>
        <taxon>Embryophyta</taxon>
        <taxon>Tracheophyta</taxon>
        <taxon>Spermatophyta</taxon>
        <taxon>Magnoliopsida</taxon>
        <taxon>eudicotyledons</taxon>
        <taxon>Gunneridae</taxon>
        <taxon>Pentapetalae</taxon>
        <taxon>asterids</taxon>
        <taxon>lamiids</taxon>
        <taxon>Solanales</taxon>
        <taxon>Solanaceae</taxon>
        <taxon>Nicotianoideae</taxon>
        <taxon>Nicotianeae</taxon>
        <taxon>Nicotiana</taxon>
    </lineage>
</organism>
<comment type="caution">
    <text evidence="7">The sequence shown here is derived from an EMBL/GenBank/DDBJ whole genome shotgun (WGS) entry which is preliminary data.</text>
</comment>
<feature type="domain" description="Protein kinase" evidence="6">
    <location>
        <begin position="47"/>
        <end position="139"/>
    </location>
</feature>